<reference evidence="1" key="2">
    <citation type="journal article" date="2007" name="Science">
        <title>Draft genome sequence of the sexually transmitted pathogen Trichomonas vaginalis.</title>
        <authorList>
            <person name="Carlton J.M."/>
            <person name="Hirt R.P."/>
            <person name="Silva J.C."/>
            <person name="Delcher A.L."/>
            <person name="Schatz M."/>
            <person name="Zhao Q."/>
            <person name="Wortman J.R."/>
            <person name="Bidwell S.L."/>
            <person name="Alsmark U.C.M."/>
            <person name="Besteiro S."/>
            <person name="Sicheritz-Ponten T."/>
            <person name="Noel C.J."/>
            <person name="Dacks J.B."/>
            <person name="Foster P.G."/>
            <person name="Simillion C."/>
            <person name="Van de Peer Y."/>
            <person name="Miranda-Saavedra D."/>
            <person name="Barton G.J."/>
            <person name="Westrop G.D."/>
            <person name="Mueller S."/>
            <person name="Dessi D."/>
            <person name="Fiori P.L."/>
            <person name="Ren Q."/>
            <person name="Paulsen I."/>
            <person name="Zhang H."/>
            <person name="Bastida-Corcuera F.D."/>
            <person name="Simoes-Barbosa A."/>
            <person name="Brown M.T."/>
            <person name="Hayes R.D."/>
            <person name="Mukherjee M."/>
            <person name="Okumura C.Y."/>
            <person name="Schneider R."/>
            <person name="Smith A.J."/>
            <person name="Vanacova S."/>
            <person name="Villalvazo M."/>
            <person name="Haas B.J."/>
            <person name="Pertea M."/>
            <person name="Feldblyum T.V."/>
            <person name="Utterback T.R."/>
            <person name="Shu C.L."/>
            <person name="Osoegawa K."/>
            <person name="de Jong P.J."/>
            <person name="Hrdy I."/>
            <person name="Horvathova L."/>
            <person name="Zubacova Z."/>
            <person name="Dolezal P."/>
            <person name="Malik S.B."/>
            <person name="Logsdon J.M. Jr."/>
            <person name="Henze K."/>
            <person name="Gupta A."/>
            <person name="Wang C.C."/>
            <person name="Dunne R.L."/>
            <person name="Upcroft J.A."/>
            <person name="Upcroft P."/>
            <person name="White O."/>
            <person name="Salzberg S.L."/>
            <person name="Tang P."/>
            <person name="Chiu C.-H."/>
            <person name="Lee Y.-S."/>
            <person name="Embley T.M."/>
            <person name="Coombs G.H."/>
            <person name="Mottram J.C."/>
            <person name="Tachezy J."/>
            <person name="Fraser-Liggett C.M."/>
            <person name="Johnson P.J."/>
        </authorList>
    </citation>
    <scope>NUCLEOTIDE SEQUENCE [LARGE SCALE GENOMIC DNA]</scope>
    <source>
        <strain evidence="1">G3</strain>
    </source>
</reference>
<keyword evidence="2" id="KW-1185">Reference proteome</keyword>
<name>A2FZD9_TRIV3</name>
<gene>
    <name evidence="1" type="ORF">TVAG_094960</name>
</gene>
<organism evidence="1 2">
    <name type="scientific">Trichomonas vaginalis (strain ATCC PRA-98 / G3)</name>
    <dbReference type="NCBI Taxonomy" id="412133"/>
    <lineage>
        <taxon>Eukaryota</taxon>
        <taxon>Metamonada</taxon>
        <taxon>Parabasalia</taxon>
        <taxon>Trichomonadida</taxon>
        <taxon>Trichomonadidae</taxon>
        <taxon>Trichomonas</taxon>
    </lineage>
</organism>
<dbReference type="VEuPathDB" id="TrichDB:TVAGG3_0724060"/>
<protein>
    <submittedName>
        <fullName evidence="1">Uncharacterized protein</fullName>
    </submittedName>
</protein>
<accession>A2FZD9</accession>
<dbReference type="InParanoid" id="A2FZD9"/>
<dbReference type="AlphaFoldDB" id="A2FZD9"/>
<dbReference type="EMBL" id="DS114172">
    <property type="protein sequence ID" value="EAX89731.1"/>
    <property type="molecule type" value="Genomic_DNA"/>
</dbReference>
<dbReference type="KEGG" id="tva:4747404"/>
<dbReference type="RefSeq" id="XP_001302661.1">
    <property type="nucleotide sequence ID" value="XM_001302660.1"/>
</dbReference>
<sequence>MIEDSLHTANILNNSGVQQPIKQSLPSLNRFQTPLSARSKKVVIDDKSLNKMKFNIRMRVLNRSTERMKK</sequence>
<evidence type="ECO:0000313" key="1">
    <source>
        <dbReference type="EMBL" id="EAX89731.1"/>
    </source>
</evidence>
<dbReference type="Proteomes" id="UP000001542">
    <property type="component" value="Unassembled WGS sequence"/>
</dbReference>
<dbReference type="VEuPathDB" id="TrichDB:TVAG_094960"/>
<proteinExistence type="predicted"/>
<reference evidence="1" key="1">
    <citation type="submission" date="2006-10" db="EMBL/GenBank/DDBJ databases">
        <authorList>
            <person name="Amadeo P."/>
            <person name="Zhao Q."/>
            <person name="Wortman J."/>
            <person name="Fraser-Liggett C."/>
            <person name="Carlton J."/>
        </authorList>
    </citation>
    <scope>NUCLEOTIDE SEQUENCE</scope>
    <source>
        <strain evidence="1">G3</strain>
    </source>
</reference>
<evidence type="ECO:0000313" key="2">
    <source>
        <dbReference type="Proteomes" id="UP000001542"/>
    </source>
</evidence>